<organism evidence="3 4">
    <name type="scientific">Thiohalospira halophila DSM 15071</name>
    <dbReference type="NCBI Taxonomy" id="1123397"/>
    <lineage>
        <taxon>Bacteria</taxon>
        <taxon>Pseudomonadati</taxon>
        <taxon>Pseudomonadota</taxon>
        <taxon>Gammaproteobacteria</taxon>
        <taxon>Thiohalospirales</taxon>
        <taxon>Thiohalospiraceae</taxon>
        <taxon>Thiohalospira</taxon>
    </lineage>
</organism>
<reference evidence="3 4" key="1">
    <citation type="submission" date="2016-10" db="EMBL/GenBank/DDBJ databases">
        <authorList>
            <person name="de Groot N.N."/>
        </authorList>
    </citation>
    <scope>NUCLEOTIDE SEQUENCE [LARGE SCALE GENOMIC DNA]</scope>
    <source>
        <strain evidence="3 4">HL3</strain>
    </source>
</reference>
<dbReference type="Proteomes" id="UP000198611">
    <property type="component" value="Unassembled WGS sequence"/>
</dbReference>
<feature type="chain" id="PRO_5011543380" description="DUF2782 domain-containing protein" evidence="2">
    <location>
        <begin position="20"/>
        <end position="104"/>
    </location>
</feature>
<evidence type="ECO:0000256" key="2">
    <source>
        <dbReference type="SAM" id="SignalP"/>
    </source>
</evidence>
<dbReference type="EMBL" id="FOMJ01000004">
    <property type="protein sequence ID" value="SFD33325.1"/>
    <property type="molecule type" value="Genomic_DNA"/>
</dbReference>
<dbReference type="AlphaFoldDB" id="A0A1I1RG49"/>
<protein>
    <recommendedName>
        <fullName evidence="5">DUF2782 domain-containing protein</fullName>
    </recommendedName>
</protein>
<feature type="compositionally biased region" description="Pro residues" evidence="1">
    <location>
        <begin position="25"/>
        <end position="37"/>
    </location>
</feature>
<evidence type="ECO:0000313" key="3">
    <source>
        <dbReference type="EMBL" id="SFD33325.1"/>
    </source>
</evidence>
<proteinExistence type="predicted"/>
<sequence>MLRILAILLLGGLALPASGQEEDPLPMPRVEPGPLPEPEVTISPDGQGARVEEYRMGGEVRMIRIVPRNGPPYYLLDNDGDGAVDTRRNELDGININQWILFRW</sequence>
<dbReference type="RefSeq" id="WP_093428097.1">
    <property type="nucleotide sequence ID" value="NZ_FOMJ01000004.1"/>
</dbReference>
<feature type="region of interest" description="Disordered" evidence="1">
    <location>
        <begin position="17"/>
        <end position="46"/>
    </location>
</feature>
<accession>A0A1I1RG49</accession>
<evidence type="ECO:0000256" key="1">
    <source>
        <dbReference type="SAM" id="MobiDB-lite"/>
    </source>
</evidence>
<gene>
    <name evidence="3" type="ORF">SAMN05660831_01449</name>
</gene>
<dbReference type="STRING" id="1123397.SAMN05660831_01449"/>
<keyword evidence="2" id="KW-0732">Signal</keyword>
<dbReference type="OrthoDB" id="5296182at2"/>
<dbReference type="InterPro" id="IPR021357">
    <property type="entry name" value="DUF2782"/>
</dbReference>
<evidence type="ECO:0008006" key="5">
    <source>
        <dbReference type="Google" id="ProtNLM"/>
    </source>
</evidence>
<name>A0A1I1RG49_9GAMM</name>
<feature type="signal peptide" evidence="2">
    <location>
        <begin position="1"/>
        <end position="19"/>
    </location>
</feature>
<dbReference type="Gene3D" id="2.20.130.30">
    <property type="entry name" value="Protein of unknown function DUF2782"/>
    <property type="match status" value="1"/>
</dbReference>
<keyword evidence="4" id="KW-1185">Reference proteome</keyword>
<evidence type="ECO:0000313" key="4">
    <source>
        <dbReference type="Proteomes" id="UP000198611"/>
    </source>
</evidence>
<dbReference type="Pfam" id="PF11191">
    <property type="entry name" value="DUF2782"/>
    <property type="match status" value="1"/>
</dbReference>